<gene>
    <name evidence="11" type="primary">Dpse\GA21063</name>
</gene>
<dbReference type="SUPFAM" id="SSF52540">
    <property type="entry name" value="P-loop containing nucleoside triphosphate hydrolases"/>
    <property type="match status" value="1"/>
</dbReference>
<evidence type="ECO:0000313" key="11">
    <source>
        <dbReference type="EMBL" id="CDW41350.1"/>
    </source>
</evidence>
<evidence type="ECO:0000256" key="10">
    <source>
        <dbReference type="ARBA" id="ARBA00046278"/>
    </source>
</evidence>
<dbReference type="GO" id="GO:0005525">
    <property type="term" value="F:GTP binding"/>
    <property type="evidence" value="ECO:0007669"/>
    <property type="project" value="UniProtKB-KW"/>
</dbReference>
<dbReference type="SMART" id="SM00174">
    <property type="entry name" value="RHO"/>
    <property type="match status" value="1"/>
</dbReference>
<evidence type="ECO:0000256" key="5">
    <source>
        <dbReference type="ARBA" id="ARBA00022741"/>
    </source>
</evidence>
<evidence type="ECO:0000256" key="7">
    <source>
        <dbReference type="ARBA" id="ARBA00023134"/>
    </source>
</evidence>
<proteinExistence type="predicted"/>
<dbReference type="PROSITE" id="PS51421">
    <property type="entry name" value="RAS"/>
    <property type="match status" value="1"/>
</dbReference>
<accession>A0A0K2UTJ8</accession>
<keyword evidence="9" id="KW-0449">Lipoprotein</keyword>
<dbReference type="FunFam" id="3.40.50.300:FF:000343">
    <property type="entry name" value="Ras family gtpase"/>
    <property type="match status" value="1"/>
</dbReference>
<dbReference type="SMART" id="SM00175">
    <property type="entry name" value="RAB"/>
    <property type="match status" value="1"/>
</dbReference>
<dbReference type="InterPro" id="IPR001806">
    <property type="entry name" value="Small_GTPase"/>
</dbReference>
<evidence type="ECO:0000256" key="9">
    <source>
        <dbReference type="ARBA" id="ARBA00023288"/>
    </source>
</evidence>
<dbReference type="GO" id="GO:0003925">
    <property type="term" value="F:G protein activity"/>
    <property type="evidence" value="ECO:0007669"/>
    <property type="project" value="UniProtKB-EC"/>
</dbReference>
<keyword evidence="4" id="KW-0488">Methylation</keyword>
<dbReference type="PRINTS" id="PR00449">
    <property type="entry name" value="RASTRNSFRMNG"/>
</dbReference>
<dbReference type="GO" id="GO:0007165">
    <property type="term" value="P:signal transduction"/>
    <property type="evidence" value="ECO:0007669"/>
    <property type="project" value="InterPro"/>
</dbReference>
<reference evidence="11" key="1">
    <citation type="submission" date="2014-05" db="EMBL/GenBank/DDBJ databases">
        <authorList>
            <person name="Chronopoulou M."/>
        </authorList>
    </citation>
    <scope>NUCLEOTIDE SEQUENCE</scope>
    <source>
        <tissue evidence="11">Whole organism</tissue>
    </source>
</reference>
<protein>
    <recommendedName>
        <fullName evidence="2">small monomeric GTPase</fullName>
        <ecNumber evidence="2">3.6.5.2</ecNumber>
    </recommendedName>
</protein>
<evidence type="ECO:0000256" key="2">
    <source>
        <dbReference type="ARBA" id="ARBA00011984"/>
    </source>
</evidence>
<keyword evidence="8" id="KW-0472">Membrane</keyword>
<dbReference type="Pfam" id="PF00071">
    <property type="entry name" value="Ras"/>
    <property type="match status" value="1"/>
</dbReference>
<dbReference type="SMART" id="SM00173">
    <property type="entry name" value="RAS"/>
    <property type="match status" value="1"/>
</dbReference>
<sequence>MAGQGGVRCYRIVVLGDGGVGKSALTLQYVQHNFIDYHDPTIEDAYQQRTVIDNEPCVLDILDTAGQEEFTTMREQYMRGGEGFVLCYSISDRHSYLEAQEYRKLILRVRDEDSVPMILVANKVDLEVYGKRKVSPEEGNALADKFGCPFIETSAAQRRRIDDVFHTLVREIRKNKEERSKANEISRWKKLWATISRKTKRKKNQD</sequence>
<evidence type="ECO:0000256" key="3">
    <source>
        <dbReference type="ARBA" id="ARBA00022475"/>
    </source>
</evidence>
<dbReference type="PROSITE" id="PS51419">
    <property type="entry name" value="RAB"/>
    <property type="match status" value="1"/>
</dbReference>
<dbReference type="GO" id="GO:0005886">
    <property type="term" value="C:plasma membrane"/>
    <property type="evidence" value="ECO:0007669"/>
    <property type="project" value="UniProtKB-SubCell"/>
</dbReference>
<organism evidence="11">
    <name type="scientific">Lepeophtheirus salmonis</name>
    <name type="common">Salmon louse</name>
    <name type="synonym">Caligus salmonis</name>
    <dbReference type="NCBI Taxonomy" id="72036"/>
    <lineage>
        <taxon>Eukaryota</taxon>
        <taxon>Metazoa</taxon>
        <taxon>Ecdysozoa</taxon>
        <taxon>Arthropoda</taxon>
        <taxon>Crustacea</taxon>
        <taxon>Multicrustacea</taxon>
        <taxon>Hexanauplia</taxon>
        <taxon>Copepoda</taxon>
        <taxon>Siphonostomatoida</taxon>
        <taxon>Caligidae</taxon>
        <taxon>Lepeophtheirus</taxon>
    </lineage>
</organism>
<dbReference type="InterPro" id="IPR020849">
    <property type="entry name" value="Small_GTPase_Ras-type"/>
</dbReference>
<evidence type="ECO:0000256" key="8">
    <source>
        <dbReference type="ARBA" id="ARBA00023136"/>
    </source>
</evidence>
<dbReference type="Gene3D" id="3.40.50.300">
    <property type="entry name" value="P-loop containing nucleotide triphosphate hydrolases"/>
    <property type="match status" value="1"/>
</dbReference>
<dbReference type="OrthoDB" id="5976022at2759"/>
<comment type="subcellular location">
    <subcellularLocation>
        <location evidence="1">Cell membrane</location>
    </subcellularLocation>
    <subcellularLocation>
        <location evidence="10">Endomembrane system</location>
        <topology evidence="10">Lipid-anchor</topology>
        <orientation evidence="10">Cytoplasmic side</orientation>
    </subcellularLocation>
</comment>
<keyword evidence="7" id="KW-0342">GTP-binding</keyword>
<evidence type="ECO:0000256" key="4">
    <source>
        <dbReference type="ARBA" id="ARBA00022481"/>
    </source>
</evidence>
<evidence type="ECO:0000256" key="1">
    <source>
        <dbReference type="ARBA" id="ARBA00004236"/>
    </source>
</evidence>
<dbReference type="InterPro" id="IPR027417">
    <property type="entry name" value="P-loop_NTPase"/>
</dbReference>
<dbReference type="EMBL" id="HACA01023989">
    <property type="protein sequence ID" value="CDW41350.1"/>
    <property type="molecule type" value="Transcribed_RNA"/>
</dbReference>
<dbReference type="PROSITE" id="PS51420">
    <property type="entry name" value="RHO"/>
    <property type="match status" value="1"/>
</dbReference>
<dbReference type="NCBIfam" id="TIGR00231">
    <property type="entry name" value="small_GTP"/>
    <property type="match status" value="1"/>
</dbReference>
<keyword evidence="3" id="KW-1003">Cell membrane</keyword>
<name>A0A0K2UTJ8_LEPSM</name>
<keyword evidence="5" id="KW-0547">Nucleotide-binding</keyword>
<keyword evidence="6" id="KW-0378">Hydrolase</keyword>
<dbReference type="PANTHER" id="PTHR24070">
    <property type="entry name" value="RAS, DI-RAS, AND RHEB FAMILY MEMBERS OF SMALL GTPASE SUPERFAMILY"/>
    <property type="match status" value="1"/>
</dbReference>
<dbReference type="GO" id="GO:0012505">
    <property type="term" value="C:endomembrane system"/>
    <property type="evidence" value="ECO:0007669"/>
    <property type="project" value="UniProtKB-SubCell"/>
</dbReference>
<dbReference type="InterPro" id="IPR005225">
    <property type="entry name" value="Small_GTP-bd"/>
</dbReference>
<dbReference type="EC" id="3.6.5.2" evidence="2"/>
<dbReference type="AlphaFoldDB" id="A0A0K2UTJ8"/>
<evidence type="ECO:0000256" key="6">
    <source>
        <dbReference type="ARBA" id="ARBA00022801"/>
    </source>
</evidence>